<dbReference type="InterPro" id="IPR005259">
    <property type="entry name" value="PriA"/>
</dbReference>
<dbReference type="GO" id="GO:0043138">
    <property type="term" value="F:3'-5' DNA helicase activity"/>
    <property type="evidence" value="ECO:0007669"/>
    <property type="project" value="TreeGrafter"/>
</dbReference>
<keyword evidence="5 8" id="KW-0862">Zinc</keyword>
<dbReference type="GO" id="GO:0006270">
    <property type="term" value="P:DNA replication initiation"/>
    <property type="evidence" value="ECO:0007669"/>
    <property type="project" value="TreeGrafter"/>
</dbReference>
<organism evidence="10 11">
    <name type="scientific">Cutibacterium acnes</name>
    <name type="common">Propionibacterium acnes</name>
    <dbReference type="NCBI Taxonomy" id="1747"/>
    <lineage>
        <taxon>Bacteria</taxon>
        <taxon>Bacillati</taxon>
        <taxon>Actinomycetota</taxon>
        <taxon>Actinomycetes</taxon>
        <taxon>Propionibacteriales</taxon>
        <taxon>Propionibacteriaceae</taxon>
        <taxon>Cutibacterium</taxon>
    </lineage>
</organism>
<evidence type="ECO:0000256" key="3">
    <source>
        <dbReference type="ARBA" id="ARBA00022723"/>
    </source>
</evidence>
<dbReference type="Gene3D" id="3.40.1440.60">
    <property type="entry name" value="PriA, 3(prime) DNA-binding domain"/>
    <property type="match status" value="1"/>
</dbReference>
<dbReference type="PANTHER" id="PTHR30580:SF0">
    <property type="entry name" value="PRIMOSOMAL PROTEIN N"/>
    <property type="match status" value="1"/>
</dbReference>
<accession>A0AA44TK66</accession>
<comment type="caution">
    <text evidence="8">As this protein does not have any detectable helicase domains, it probably does not have helicase activity.</text>
</comment>
<feature type="domain" description="Primosomal protein N' 3' DNA-binding" evidence="9">
    <location>
        <begin position="23"/>
        <end position="116"/>
    </location>
</feature>
<evidence type="ECO:0000256" key="2">
    <source>
        <dbReference type="ARBA" id="ARBA00022705"/>
    </source>
</evidence>
<dbReference type="EMBL" id="MVCE01000001">
    <property type="protein sequence ID" value="PGF36654.1"/>
    <property type="molecule type" value="Genomic_DNA"/>
</dbReference>
<reference evidence="10 11" key="1">
    <citation type="submission" date="2017-02" db="EMBL/GenBank/DDBJ databases">
        <title>Prevalence of linear plasmids in Cutibacterium acnes isolates obtained from cancerous prostatic tissue.</title>
        <authorList>
            <person name="Davidsson S."/>
            <person name="Bruggemann H."/>
        </authorList>
    </citation>
    <scope>NUCLEOTIDE SEQUENCE [LARGE SCALE GENOMIC DNA]</scope>
    <source>
        <strain evidence="10 11">11-78</strain>
    </source>
</reference>
<dbReference type="GO" id="GO:0008270">
    <property type="term" value="F:zinc ion binding"/>
    <property type="evidence" value="ECO:0007669"/>
    <property type="project" value="UniProtKB-UniRule"/>
</dbReference>
<proteinExistence type="inferred from homology"/>
<dbReference type="NCBIfam" id="NF011453">
    <property type="entry name" value="PRK14873.1-3"/>
    <property type="match status" value="1"/>
</dbReference>
<dbReference type="PANTHER" id="PTHR30580">
    <property type="entry name" value="PRIMOSOMAL PROTEIN N"/>
    <property type="match status" value="1"/>
</dbReference>
<feature type="binding site" evidence="8">
    <location>
        <position position="404"/>
    </location>
    <ligand>
        <name>Zn(2+)</name>
        <dbReference type="ChEBI" id="CHEBI:29105"/>
        <label>2</label>
    </ligand>
</feature>
<keyword evidence="3 8" id="KW-0479">Metal-binding</keyword>
<evidence type="ECO:0000256" key="7">
    <source>
        <dbReference type="ARBA" id="ARBA00023125"/>
    </source>
</evidence>
<dbReference type="Gene3D" id="3.40.50.300">
    <property type="entry name" value="P-loop containing nucleotide triphosphate hydrolases"/>
    <property type="match status" value="1"/>
</dbReference>
<comment type="similarity">
    <text evidence="8">Belongs to the helicase family. PriA subfamily.</text>
</comment>
<protein>
    <recommendedName>
        <fullName evidence="8">Probable replication restart protein PriA</fullName>
    </recommendedName>
    <alternativeName>
        <fullName evidence="8">Putative ATP-dependent DNA helicase PriA</fullName>
    </alternativeName>
</protein>
<comment type="function">
    <text evidence="8">Initiates the restart of stalled replication forks, which reloads the replicative helicase on sites other than the origin of replication. Recognizes and binds to abandoned replication forks and remodels them to uncover a helicase loading site. Promotes assembly of the primosome at these replication forks.</text>
</comment>
<dbReference type="GO" id="GO:0006269">
    <property type="term" value="P:DNA replication, synthesis of primer"/>
    <property type="evidence" value="ECO:0007669"/>
    <property type="project" value="UniProtKB-KW"/>
</dbReference>
<feature type="binding site" evidence="8">
    <location>
        <position position="407"/>
    </location>
    <ligand>
        <name>Zn(2+)</name>
        <dbReference type="ChEBI" id="CHEBI:29105"/>
        <label>2</label>
    </ligand>
</feature>
<keyword evidence="6 8" id="KW-0067">ATP-binding</keyword>
<dbReference type="SUPFAM" id="SSF52540">
    <property type="entry name" value="P-loop containing nucleoside triphosphate hydrolases"/>
    <property type="match status" value="1"/>
</dbReference>
<evidence type="ECO:0000259" key="9">
    <source>
        <dbReference type="Pfam" id="PF17764"/>
    </source>
</evidence>
<keyword evidence="2 8" id="KW-0235">DNA replication</keyword>
<dbReference type="GO" id="GO:1990077">
    <property type="term" value="C:primosome complex"/>
    <property type="evidence" value="ECO:0007669"/>
    <property type="project" value="UniProtKB-UniRule"/>
</dbReference>
<feature type="binding site" evidence="8">
    <location>
        <position position="427"/>
    </location>
    <ligand>
        <name>Zn(2+)</name>
        <dbReference type="ChEBI" id="CHEBI:29105"/>
        <label>2</label>
    </ligand>
</feature>
<dbReference type="AlphaFoldDB" id="A0AA44TK66"/>
<evidence type="ECO:0000256" key="5">
    <source>
        <dbReference type="ARBA" id="ARBA00022833"/>
    </source>
</evidence>
<dbReference type="Pfam" id="PF17764">
    <property type="entry name" value="PriA_3primeBD"/>
    <property type="match status" value="1"/>
</dbReference>
<feature type="binding site" evidence="8">
    <location>
        <position position="424"/>
    </location>
    <ligand>
        <name>Zn(2+)</name>
        <dbReference type="ChEBI" id="CHEBI:29105"/>
        <label>2</label>
    </ligand>
</feature>
<dbReference type="GO" id="GO:0006302">
    <property type="term" value="P:double-strand break repair"/>
    <property type="evidence" value="ECO:0007669"/>
    <property type="project" value="InterPro"/>
</dbReference>
<feature type="binding site" evidence="8">
    <location>
        <position position="439"/>
    </location>
    <ligand>
        <name>Zn(2+)</name>
        <dbReference type="ChEBI" id="CHEBI:29105"/>
        <label>1</label>
    </ligand>
</feature>
<dbReference type="Proteomes" id="UP000226191">
    <property type="component" value="Unassembled WGS sequence"/>
</dbReference>
<evidence type="ECO:0000256" key="6">
    <source>
        <dbReference type="ARBA" id="ARBA00022840"/>
    </source>
</evidence>
<evidence type="ECO:0000256" key="8">
    <source>
        <dbReference type="HAMAP-Rule" id="MF_00983"/>
    </source>
</evidence>
<dbReference type="GO" id="GO:0003677">
    <property type="term" value="F:DNA binding"/>
    <property type="evidence" value="ECO:0007669"/>
    <property type="project" value="UniProtKB-UniRule"/>
</dbReference>
<dbReference type="GO" id="GO:0005524">
    <property type="term" value="F:ATP binding"/>
    <property type="evidence" value="ECO:0007669"/>
    <property type="project" value="UniProtKB-UniRule"/>
</dbReference>
<dbReference type="GO" id="GO:0006310">
    <property type="term" value="P:DNA recombination"/>
    <property type="evidence" value="ECO:0007669"/>
    <property type="project" value="InterPro"/>
</dbReference>
<gene>
    <name evidence="8" type="primary">priA</name>
    <name evidence="10" type="ORF">B1B09_03335</name>
</gene>
<evidence type="ECO:0000313" key="10">
    <source>
        <dbReference type="EMBL" id="PGF36654.1"/>
    </source>
</evidence>
<dbReference type="InterPro" id="IPR042115">
    <property type="entry name" value="PriA_3primeBD_sf"/>
</dbReference>
<evidence type="ECO:0000256" key="1">
    <source>
        <dbReference type="ARBA" id="ARBA00022515"/>
    </source>
</evidence>
<dbReference type="RefSeq" id="WP_002524943.1">
    <property type="nucleotide sequence ID" value="NZ_AP019664.1"/>
</dbReference>
<keyword evidence="1 8" id="KW-0639">Primosome</keyword>
<comment type="caution">
    <text evidence="10">The sequence shown here is derived from an EMBL/GenBank/DDBJ whole genome shotgun (WGS) entry which is preliminary data.</text>
</comment>
<keyword evidence="7 8" id="KW-0238">DNA-binding</keyword>
<evidence type="ECO:0000313" key="11">
    <source>
        <dbReference type="Proteomes" id="UP000226191"/>
    </source>
</evidence>
<name>A0AA44TK66_CUTAC</name>
<comment type="cofactor">
    <cofactor evidence="8">
        <name>Zn(2+)</name>
        <dbReference type="ChEBI" id="CHEBI:29105"/>
    </cofactor>
    <text evidence="8">Binds 2 zinc ions per subunit.</text>
</comment>
<feature type="binding site" evidence="8">
    <location>
        <position position="436"/>
    </location>
    <ligand>
        <name>Zn(2+)</name>
        <dbReference type="ChEBI" id="CHEBI:29105"/>
        <label>1</label>
    </ligand>
</feature>
<feature type="binding site" evidence="8">
    <location>
        <position position="395"/>
    </location>
    <ligand>
        <name>Zn(2+)</name>
        <dbReference type="ChEBI" id="CHEBI:29105"/>
        <label>1</label>
    </ligand>
</feature>
<dbReference type="GeneID" id="92857165"/>
<sequence>MCPMTAPLLETTSWIAHVAVSSGLAHLDRPFDYLIPDDLVDRVQVGVRVRVKLAGRLCDGVVVAVDHEQQPGVTLAPVEKLVSDQVVATPDQLNFARHVADHWAGTLDEVLRWAIPTRHATTEAANPPPWPTPMTTMPSGTLTALDRGRRFLALLKAGERPRAHWRVSPVCGPGDDDHLGDWGNGLLQAVCATLTSGRSAVVCCPTVDDVITLHERFQAVLGAGTVAVLHADQPASTRWRHYLAVIRGTAKVVVGTRSAVMAPMTDLGLIAVWDEGSDLHDEPRAPYPNTRDVAALRAQIDHCALLLASYSCSVRSASWLGSGWLVGIGADRPTMRAVCAPVRIPGDSDIAMERDPLARSVRLPDLAMTTIRDGLLHGPVLVSVPRVGDLVTPSCARCRTPVRCSSCGGPVTGRRTESGVNLHCTWCGSHLPPWRCPECGSTEVRSGIVGATTTAAELGRAFPDVPVVDSSGNHVRERVDSTPRLIVATPGAEPTPESGYACAVILDAVSSLSRPGLAAVEQTVDRWMAILALVRSVRDGGRAVIVGPSEDAALQAMVRNDPVGWATRELADRREAHFPPAVPCGIVDGDPKAVATAAQRLREWFGTDLEMLGPAPQPRRASESERDRIIVRPRGTMPLAELSQGLFRLRSKHTMSREPGSLRVVIDPANLL</sequence>
<dbReference type="InterPro" id="IPR027417">
    <property type="entry name" value="P-loop_NTPase"/>
</dbReference>
<evidence type="ECO:0000256" key="4">
    <source>
        <dbReference type="ARBA" id="ARBA00022741"/>
    </source>
</evidence>
<comment type="subunit">
    <text evidence="8">Component of the replication restart primosome.</text>
</comment>
<keyword evidence="4 8" id="KW-0547">Nucleotide-binding</keyword>
<dbReference type="InterPro" id="IPR041222">
    <property type="entry name" value="PriA_3primeBD"/>
</dbReference>
<feature type="binding site" evidence="8">
    <location>
        <position position="398"/>
    </location>
    <ligand>
        <name>Zn(2+)</name>
        <dbReference type="ChEBI" id="CHEBI:29105"/>
        <label>1</label>
    </ligand>
</feature>
<dbReference type="HAMAP" id="MF_00983">
    <property type="entry name" value="PriA"/>
    <property type="match status" value="1"/>
</dbReference>